<dbReference type="GO" id="GO:0016020">
    <property type="term" value="C:membrane"/>
    <property type="evidence" value="ECO:0007669"/>
    <property type="project" value="TreeGrafter"/>
</dbReference>
<dbReference type="STRING" id="41875.K8EHE0"/>
<dbReference type="RefSeq" id="XP_007512821.1">
    <property type="nucleotide sequence ID" value="XM_007512759.1"/>
</dbReference>
<reference evidence="2 3" key="1">
    <citation type="submission" date="2011-10" db="EMBL/GenBank/DDBJ databases">
        <authorList>
            <person name="Genoscope - CEA"/>
        </authorList>
    </citation>
    <scope>NUCLEOTIDE SEQUENCE [LARGE SCALE GENOMIC DNA]</scope>
    <source>
        <strain evidence="2 3">RCC 1105</strain>
    </source>
</reference>
<evidence type="ECO:0000313" key="3">
    <source>
        <dbReference type="Proteomes" id="UP000198341"/>
    </source>
</evidence>
<feature type="transmembrane region" description="Helical" evidence="1">
    <location>
        <begin position="248"/>
        <end position="268"/>
    </location>
</feature>
<accession>K8EHE0</accession>
<feature type="transmembrane region" description="Helical" evidence="1">
    <location>
        <begin position="484"/>
        <end position="507"/>
    </location>
</feature>
<dbReference type="PANTHER" id="PTHR31414">
    <property type="entry name" value="TRANSMEMBRANE PROTEIN DDB_G0292058"/>
    <property type="match status" value="1"/>
</dbReference>
<gene>
    <name evidence="2" type="ORF">Bathy06g00590</name>
</gene>
<evidence type="ECO:0000256" key="1">
    <source>
        <dbReference type="SAM" id="Phobius"/>
    </source>
</evidence>
<organism evidence="2 3">
    <name type="scientific">Bathycoccus prasinos</name>
    <dbReference type="NCBI Taxonomy" id="41875"/>
    <lineage>
        <taxon>Eukaryota</taxon>
        <taxon>Viridiplantae</taxon>
        <taxon>Chlorophyta</taxon>
        <taxon>Mamiellophyceae</taxon>
        <taxon>Mamiellales</taxon>
        <taxon>Bathycoccaceae</taxon>
        <taxon>Bathycoccus</taxon>
    </lineage>
</organism>
<dbReference type="Proteomes" id="UP000198341">
    <property type="component" value="Chromosome 6"/>
</dbReference>
<feature type="transmembrane region" description="Helical" evidence="1">
    <location>
        <begin position="70"/>
        <end position="90"/>
    </location>
</feature>
<proteinExistence type="predicted"/>
<dbReference type="OrthoDB" id="1922814at2759"/>
<feature type="transmembrane region" description="Helical" evidence="1">
    <location>
        <begin position="126"/>
        <end position="144"/>
    </location>
</feature>
<protein>
    <submittedName>
        <fullName evidence="2">Uncharacterized protein</fullName>
    </submittedName>
</protein>
<dbReference type="KEGG" id="bpg:Bathy06g00590"/>
<name>K8EHE0_9CHLO</name>
<dbReference type="PANTHER" id="PTHR31414:SF18">
    <property type="entry name" value="TRANSMEMBRANE PROTEIN-RELATED"/>
    <property type="match status" value="1"/>
</dbReference>
<keyword evidence="1" id="KW-1133">Transmembrane helix</keyword>
<feature type="transmembrane region" description="Helical" evidence="1">
    <location>
        <begin position="219"/>
        <end position="241"/>
    </location>
</feature>
<dbReference type="AlphaFoldDB" id="K8EHE0"/>
<keyword evidence="1" id="KW-0472">Membrane</keyword>
<keyword evidence="1" id="KW-0812">Transmembrane</keyword>
<dbReference type="GeneID" id="19015039"/>
<evidence type="ECO:0000313" key="2">
    <source>
        <dbReference type="EMBL" id="CCO17421.1"/>
    </source>
</evidence>
<sequence>MANDDARHAALMQIIQNGYSSSAIEDTYFNLMDYETFTGLPRNDASGSEPAYLSASDLSTQYLETLVTPAIPGIAIASLLFIVCFLVVFLRVCTKCCAMCCPGSCWDEKCFRPKEYTSRQLKITKWAMLVFCIIGGIGCVLVFSQGTEVSKGVTDFGDELVNTTKSLEVIINDWYAALVQASQEGSEDLADLQSSSVDISSSVVDFNDQIKGVAEKIELSFMVVAAIVFIVAIIATGLVCLGWSTMLMLFFFTLSLVMIVCWIVFGALGTIGTLIDDIALGFDAFAMDANIQNAFPTGSSLCPSRYNSASSVNEDLRSTYYDIINEIQPKAADPAICPTCSPVSQIYNKVSVDDYCNWYKSQNDKSDLYYADPVCRNHYLDVQKYGGWAYIPKTVDTGKIDPTAGGGQYTKCDFTTAQIAGGATCGQNQVASDAYDEFVALFNNLGYVLAVEDSVGQLITCDFVQSETAEITSTLHTVVDALKVLWGGFLMLGMSYFVMWVILLVAVSRIANPQLNVDSGEYDPQWAEKLSMPRR</sequence>
<dbReference type="InterPro" id="IPR040283">
    <property type="entry name" value="DDB_G0292058-like"/>
</dbReference>
<keyword evidence="3" id="KW-1185">Reference proteome</keyword>
<dbReference type="EMBL" id="FO082273">
    <property type="protein sequence ID" value="CCO17421.1"/>
    <property type="molecule type" value="Genomic_DNA"/>
</dbReference>